<name>A0ACC6P2Q7_9BURK</name>
<evidence type="ECO:0000313" key="2">
    <source>
        <dbReference type="Proteomes" id="UP001364695"/>
    </source>
</evidence>
<accession>A0ACC6P2Q7</accession>
<dbReference type="Proteomes" id="UP001364695">
    <property type="component" value="Unassembled WGS sequence"/>
</dbReference>
<organism evidence="1 2">
    <name type="scientific">Amphibiibacter pelophylacis</name>
    <dbReference type="NCBI Taxonomy" id="1799477"/>
    <lineage>
        <taxon>Bacteria</taxon>
        <taxon>Pseudomonadati</taxon>
        <taxon>Pseudomonadota</taxon>
        <taxon>Betaproteobacteria</taxon>
        <taxon>Burkholderiales</taxon>
        <taxon>Sphaerotilaceae</taxon>
        <taxon>Amphibiibacter</taxon>
    </lineage>
</organism>
<gene>
    <name evidence="1" type="ORF">RV045_08230</name>
</gene>
<protein>
    <submittedName>
        <fullName evidence="1">Transglutaminase-like cysteine peptidase</fullName>
    </submittedName>
</protein>
<sequence>MREAGQSPAHLRQRMARRWRGLAAVLAGSVLAWSLQAFEIPAPMERAAREAGPAVVTLLQSLKRATDAVQPGNDLDALNRVNNFFNQNIQYGDDLEVWGKVDYWASPFETFKRGYGDCEDYVIAKYFTLLQMGMSPEKLRFVYVRATMAGSPKPIAHMILAYYATPTTTDPLILDILDNAVKPASQRRDLVPVFSFNTQGLWQGVSGSSQGNAAARLSPWRDLLEKVKGEGFVF</sequence>
<keyword evidence="2" id="KW-1185">Reference proteome</keyword>
<evidence type="ECO:0000313" key="1">
    <source>
        <dbReference type="EMBL" id="MEJ7138417.1"/>
    </source>
</evidence>
<proteinExistence type="predicted"/>
<reference evidence="1" key="1">
    <citation type="submission" date="2023-10" db="EMBL/GenBank/DDBJ databases">
        <title>Amphibacter perezi, gen. nov., sp. nov. a novel taxa of the family Comamonadaceae, class Betaproteobacteria isolated from the skin microbiota of Pelophylax perezi from different populations.</title>
        <authorList>
            <person name="Costa S."/>
            <person name="Proenca D.N."/>
            <person name="Lopes I."/>
            <person name="Morais P.V."/>
        </authorList>
    </citation>
    <scope>NUCLEOTIDE SEQUENCE</scope>
    <source>
        <strain evidence="1">SL12-8</strain>
    </source>
</reference>
<comment type="caution">
    <text evidence="1">The sequence shown here is derived from an EMBL/GenBank/DDBJ whole genome shotgun (WGS) entry which is preliminary data.</text>
</comment>
<dbReference type="EMBL" id="JAWDIE010000010">
    <property type="protein sequence ID" value="MEJ7138417.1"/>
    <property type="molecule type" value="Genomic_DNA"/>
</dbReference>